<reference evidence="2" key="2">
    <citation type="submission" date="2017-10" db="EMBL/GenBank/DDBJ databases">
        <title>Ladona fulva Genome sequencing and assembly.</title>
        <authorList>
            <person name="Murali S."/>
            <person name="Richards S."/>
            <person name="Bandaranaike D."/>
            <person name="Bellair M."/>
            <person name="Blankenburg K."/>
            <person name="Chao H."/>
            <person name="Dinh H."/>
            <person name="Doddapaneni H."/>
            <person name="Dugan-Rocha S."/>
            <person name="Elkadiri S."/>
            <person name="Gnanaolivu R."/>
            <person name="Hernandez B."/>
            <person name="Skinner E."/>
            <person name="Javaid M."/>
            <person name="Lee S."/>
            <person name="Li M."/>
            <person name="Ming W."/>
            <person name="Munidasa M."/>
            <person name="Muniz J."/>
            <person name="Nguyen L."/>
            <person name="Hughes D."/>
            <person name="Osuji N."/>
            <person name="Pu L.-L."/>
            <person name="Puazo M."/>
            <person name="Qu C."/>
            <person name="Quiroz J."/>
            <person name="Raj R."/>
            <person name="Weissenberger G."/>
            <person name="Xin Y."/>
            <person name="Zou X."/>
            <person name="Han Y."/>
            <person name="Worley K."/>
            <person name="Muzny D."/>
            <person name="Gibbs R."/>
        </authorList>
    </citation>
    <scope>NUCLEOTIDE SEQUENCE</scope>
    <source>
        <strain evidence="2">Sampled in the wild</strain>
    </source>
</reference>
<dbReference type="AlphaFoldDB" id="A0A8K0NSM3"/>
<reference evidence="2" key="1">
    <citation type="submission" date="2013-04" db="EMBL/GenBank/DDBJ databases">
        <authorList>
            <person name="Qu J."/>
            <person name="Murali S.C."/>
            <person name="Bandaranaike D."/>
            <person name="Bellair M."/>
            <person name="Blankenburg K."/>
            <person name="Chao H."/>
            <person name="Dinh H."/>
            <person name="Doddapaneni H."/>
            <person name="Downs B."/>
            <person name="Dugan-Rocha S."/>
            <person name="Elkadiri S."/>
            <person name="Gnanaolivu R.D."/>
            <person name="Hernandez B."/>
            <person name="Javaid M."/>
            <person name="Jayaseelan J.C."/>
            <person name="Lee S."/>
            <person name="Li M."/>
            <person name="Ming W."/>
            <person name="Munidasa M."/>
            <person name="Muniz J."/>
            <person name="Nguyen L."/>
            <person name="Ongeri F."/>
            <person name="Osuji N."/>
            <person name="Pu L.-L."/>
            <person name="Puazo M."/>
            <person name="Qu C."/>
            <person name="Quiroz J."/>
            <person name="Raj R."/>
            <person name="Weissenberger G."/>
            <person name="Xin Y."/>
            <person name="Zou X."/>
            <person name="Han Y."/>
            <person name="Richards S."/>
            <person name="Worley K."/>
            <person name="Muzny D."/>
            <person name="Gibbs R."/>
        </authorList>
    </citation>
    <scope>NUCLEOTIDE SEQUENCE</scope>
    <source>
        <strain evidence="2">Sampled in the wild</strain>
    </source>
</reference>
<gene>
    <name evidence="2" type="ORF">J437_LFUL000356</name>
</gene>
<evidence type="ECO:0000256" key="1">
    <source>
        <dbReference type="SAM" id="MobiDB-lite"/>
    </source>
</evidence>
<keyword evidence="3" id="KW-1185">Reference proteome</keyword>
<dbReference type="EMBL" id="KZ308154">
    <property type="protein sequence ID" value="KAG8223190.1"/>
    <property type="molecule type" value="Genomic_DNA"/>
</dbReference>
<sequence length="113" mass="13351">MARKMASSSDEEHVILDSSANKWFLLKQISARECHVHPVNHERKVFGEHRHLYQKLRNYPERFFQYSRMDVKTFDYIKARVSPKLQKNWRNVHAGQKSANARARVGRSPLTAM</sequence>
<proteinExistence type="predicted"/>
<comment type="caution">
    <text evidence="2">The sequence shown here is derived from an EMBL/GenBank/DDBJ whole genome shotgun (WGS) entry which is preliminary data.</text>
</comment>
<dbReference type="OrthoDB" id="8195499at2759"/>
<accession>A0A8K0NSM3</accession>
<feature type="region of interest" description="Disordered" evidence="1">
    <location>
        <begin position="93"/>
        <end position="113"/>
    </location>
</feature>
<dbReference type="Proteomes" id="UP000792457">
    <property type="component" value="Unassembled WGS sequence"/>
</dbReference>
<name>A0A8K0NSM3_LADFU</name>
<organism evidence="2 3">
    <name type="scientific">Ladona fulva</name>
    <name type="common">Scarce chaser dragonfly</name>
    <name type="synonym">Libellula fulva</name>
    <dbReference type="NCBI Taxonomy" id="123851"/>
    <lineage>
        <taxon>Eukaryota</taxon>
        <taxon>Metazoa</taxon>
        <taxon>Ecdysozoa</taxon>
        <taxon>Arthropoda</taxon>
        <taxon>Hexapoda</taxon>
        <taxon>Insecta</taxon>
        <taxon>Pterygota</taxon>
        <taxon>Palaeoptera</taxon>
        <taxon>Odonata</taxon>
        <taxon>Epiprocta</taxon>
        <taxon>Anisoptera</taxon>
        <taxon>Libelluloidea</taxon>
        <taxon>Libellulidae</taxon>
        <taxon>Ladona</taxon>
    </lineage>
</organism>
<protein>
    <submittedName>
        <fullName evidence="2">Uncharacterized protein</fullName>
    </submittedName>
</protein>
<evidence type="ECO:0000313" key="3">
    <source>
        <dbReference type="Proteomes" id="UP000792457"/>
    </source>
</evidence>
<evidence type="ECO:0000313" key="2">
    <source>
        <dbReference type="EMBL" id="KAG8223190.1"/>
    </source>
</evidence>